<dbReference type="STRING" id="137591.AO080_07555"/>
<feature type="transmembrane region" description="Helical" evidence="2">
    <location>
        <begin position="76"/>
        <end position="99"/>
    </location>
</feature>
<keyword evidence="4" id="KW-0378">Hydrolase</keyword>
<feature type="transmembrane region" description="Helical" evidence="2">
    <location>
        <begin position="221"/>
        <end position="240"/>
    </location>
</feature>
<gene>
    <name evidence="4" type="ORF">QX99_00272</name>
</gene>
<keyword evidence="5" id="KW-1185">Reference proteome</keyword>
<dbReference type="Proteomes" id="UP000032287">
    <property type="component" value="Unassembled WGS sequence"/>
</dbReference>
<proteinExistence type="inferred from homology"/>
<evidence type="ECO:0000313" key="5">
    <source>
        <dbReference type="Proteomes" id="UP000032287"/>
    </source>
</evidence>
<dbReference type="RefSeq" id="WP_052497271.1">
    <property type="nucleotide sequence ID" value="NZ_CP012873.1"/>
</dbReference>
<dbReference type="GO" id="GO:0006508">
    <property type="term" value="P:proteolysis"/>
    <property type="evidence" value="ECO:0007669"/>
    <property type="project" value="UniProtKB-KW"/>
</dbReference>
<organism evidence="4 5">
    <name type="scientific">Weissella cibaria</name>
    <dbReference type="NCBI Taxonomy" id="137591"/>
    <lineage>
        <taxon>Bacteria</taxon>
        <taxon>Bacillati</taxon>
        <taxon>Bacillota</taxon>
        <taxon>Bacilli</taxon>
        <taxon>Lactobacillales</taxon>
        <taxon>Lactobacillaceae</taxon>
        <taxon>Weissella</taxon>
    </lineage>
</organism>
<protein>
    <submittedName>
        <fullName evidence="4">CAAX amino terminal protease self-immunity</fullName>
    </submittedName>
</protein>
<dbReference type="EMBL" id="JWHU01000002">
    <property type="protein sequence ID" value="KIU22304.1"/>
    <property type="molecule type" value="Genomic_DNA"/>
</dbReference>
<evidence type="ECO:0000313" key="4">
    <source>
        <dbReference type="EMBL" id="KIU22304.1"/>
    </source>
</evidence>
<dbReference type="PATRIC" id="fig|137591.25.peg.269"/>
<reference evidence="4 5" key="1">
    <citation type="journal article" date="2015" name="Microbiology (Mosc.)">
        <title>Genomics of the Weissella cibaria species with an examination of its metabolic traits.</title>
        <authorList>
            <person name="Lynch K.M."/>
            <person name="Lucid A."/>
            <person name="Arendt E.K."/>
            <person name="Sleator R.D."/>
            <person name="Lucey B."/>
            <person name="Coffey A."/>
        </authorList>
    </citation>
    <scope>NUCLEOTIDE SEQUENCE [LARGE SCALE GENOMIC DNA]</scope>
    <source>
        <strain evidence="4 5">MG1</strain>
    </source>
</reference>
<evidence type="ECO:0000256" key="2">
    <source>
        <dbReference type="SAM" id="Phobius"/>
    </source>
</evidence>
<keyword evidence="2" id="KW-1133">Transmembrane helix</keyword>
<feature type="transmembrane region" description="Helical" evidence="2">
    <location>
        <begin position="37"/>
        <end position="55"/>
    </location>
</feature>
<dbReference type="GO" id="GO:0004175">
    <property type="term" value="F:endopeptidase activity"/>
    <property type="evidence" value="ECO:0007669"/>
    <property type="project" value="UniProtKB-ARBA"/>
</dbReference>
<feature type="transmembrane region" description="Helical" evidence="2">
    <location>
        <begin position="171"/>
        <end position="201"/>
    </location>
</feature>
<keyword evidence="2" id="KW-0472">Membrane</keyword>
<accession>A0A0D1KBG7</accession>
<keyword evidence="4" id="KW-0645">Protease</keyword>
<name>A0A0D1KBG7_9LACO</name>
<keyword evidence="2" id="KW-0812">Transmembrane</keyword>
<dbReference type="AlphaFoldDB" id="A0A0D1KBG7"/>
<comment type="caution">
    <text evidence="4">The sequence shown here is derived from an EMBL/GenBank/DDBJ whole genome shotgun (WGS) entry which is preliminary data.</text>
</comment>
<dbReference type="OrthoDB" id="2319903at2"/>
<evidence type="ECO:0000256" key="1">
    <source>
        <dbReference type="ARBA" id="ARBA00009067"/>
    </source>
</evidence>
<feature type="domain" description="CAAX prenyl protease 2/Lysostaphin resistance protein A-like" evidence="3">
    <location>
        <begin position="103"/>
        <end position="203"/>
    </location>
</feature>
<dbReference type="InterPro" id="IPR003675">
    <property type="entry name" value="Rce1/LyrA-like_dom"/>
</dbReference>
<dbReference type="eggNOG" id="COG1266">
    <property type="taxonomic scope" value="Bacteria"/>
</dbReference>
<comment type="similarity">
    <text evidence="1">Belongs to the UPF0177 family.</text>
</comment>
<feature type="transmembrane region" description="Helical" evidence="2">
    <location>
        <begin position="12"/>
        <end position="31"/>
    </location>
</feature>
<evidence type="ECO:0000259" key="3">
    <source>
        <dbReference type="Pfam" id="PF02517"/>
    </source>
</evidence>
<dbReference type="Pfam" id="PF02517">
    <property type="entry name" value="Rce1-like"/>
    <property type="match status" value="1"/>
</dbReference>
<sequence length="254" mass="28187">MTKNEKRALITVLVLLLGYFVLEHGMMLFHVPNLIDAIATIAYAILTLFVVVRIMRQLLQHDIGLKFTKFATWVPLVCYVIIVALRLVFGAVNIVHYHFEQAASLTLRALEAGILEEAILRAGIFYILLRVLQKRRNAPFQAAIYSSVFFGLLHLSNMASGQDLTSTLSQVLFATWVGLIFTAIYARTGSILYGIILHFAIDFNSMAQMGTTVMSVPVEAVAAQGVVLVMVLIIMIFGVFPNRKAARNSKLLGQ</sequence>
<dbReference type="GO" id="GO:0080120">
    <property type="term" value="P:CAAX-box protein maturation"/>
    <property type="evidence" value="ECO:0007669"/>
    <property type="project" value="UniProtKB-ARBA"/>
</dbReference>